<feature type="region of interest" description="Disordered" evidence="1">
    <location>
        <begin position="1"/>
        <end position="20"/>
    </location>
</feature>
<feature type="region of interest" description="Disordered" evidence="1">
    <location>
        <begin position="52"/>
        <end position="90"/>
    </location>
</feature>
<dbReference type="EMBL" id="JAXQNO010000015">
    <property type="protein sequence ID" value="KAK4782803.1"/>
    <property type="molecule type" value="Genomic_DNA"/>
</dbReference>
<dbReference type="PANTHER" id="PTHR34570">
    <property type="entry name" value="OS03G0593100 PROTEIN"/>
    <property type="match status" value="1"/>
</dbReference>
<dbReference type="PANTHER" id="PTHR34570:SF12">
    <property type="entry name" value="EXPRESSED PROTEIN"/>
    <property type="match status" value="1"/>
</dbReference>
<evidence type="ECO:0000256" key="1">
    <source>
        <dbReference type="SAM" id="MobiDB-lite"/>
    </source>
</evidence>
<keyword evidence="3" id="KW-1185">Reference proteome</keyword>
<accession>A0AAN7L7T4</accession>
<reference evidence="2 3" key="1">
    <citation type="journal article" date="2023" name="Hortic Res">
        <title>Pangenome of water caltrop reveals structural variations and asymmetric subgenome divergence after allopolyploidization.</title>
        <authorList>
            <person name="Zhang X."/>
            <person name="Chen Y."/>
            <person name="Wang L."/>
            <person name="Yuan Y."/>
            <person name="Fang M."/>
            <person name="Shi L."/>
            <person name="Lu R."/>
            <person name="Comes H.P."/>
            <person name="Ma Y."/>
            <person name="Chen Y."/>
            <person name="Huang G."/>
            <person name="Zhou Y."/>
            <person name="Zheng Z."/>
            <person name="Qiu Y."/>
        </authorList>
    </citation>
    <scope>NUCLEOTIDE SEQUENCE [LARGE SCALE GENOMIC DNA]</scope>
    <source>
        <strain evidence="2">F231</strain>
    </source>
</reference>
<feature type="compositionally biased region" description="Polar residues" evidence="1">
    <location>
        <begin position="52"/>
        <end position="61"/>
    </location>
</feature>
<name>A0AAN7L7T4_TRANT</name>
<dbReference type="AlphaFoldDB" id="A0AAN7L7T4"/>
<dbReference type="Proteomes" id="UP001346149">
    <property type="component" value="Unassembled WGS sequence"/>
</dbReference>
<proteinExistence type="predicted"/>
<evidence type="ECO:0000313" key="2">
    <source>
        <dbReference type="EMBL" id="KAK4782803.1"/>
    </source>
</evidence>
<organism evidence="2 3">
    <name type="scientific">Trapa natans</name>
    <name type="common">Water chestnut</name>
    <dbReference type="NCBI Taxonomy" id="22666"/>
    <lineage>
        <taxon>Eukaryota</taxon>
        <taxon>Viridiplantae</taxon>
        <taxon>Streptophyta</taxon>
        <taxon>Embryophyta</taxon>
        <taxon>Tracheophyta</taxon>
        <taxon>Spermatophyta</taxon>
        <taxon>Magnoliopsida</taxon>
        <taxon>eudicotyledons</taxon>
        <taxon>Gunneridae</taxon>
        <taxon>Pentapetalae</taxon>
        <taxon>rosids</taxon>
        <taxon>malvids</taxon>
        <taxon>Myrtales</taxon>
        <taxon>Lythraceae</taxon>
        <taxon>Trapa</taxon>
    </lineage>
</organism>
<evidence type="ECO:0000313" key="3">
    <source>
        <dbReference type="Proteomes" id="UP001346149"/>
    </source>
</evidence>
<feature type="compositionally biased region" description="Low complexity" evidence="1">
    <location>
        <begin position="73"/>
        <end position="86"/>
    </location>
</feature>
<sequence length="136" mass="15295">MGRTGTDDDPTAAHHQSSIALLRERFRQLQREKEMREEKKLLMRMLNINNAIPTSPATYDQPSKFFYQPDYGSSPPQLSLSLRPNSESGDRVRFRATETAPMFVSSRSSSGNQFPRAGFSGKMAADDLDVDTSLHL</sequence>
<protein>
    <submittedName>
        <fullName evidence="2">Uncharacterized protein</fullName>
    </submittedName>
</protein>
<gene>
    <name evidence="2" type="ORF">SAY86_007177</name>
</gene>
<comment type="caution">
    <text evidence="2">The sequence shown here is derived from an EMBL/GenBank/DDBJ whole genome shotgun (WGS) entry which is preliminary data.</text>
</comment>